<feature type="compositionally biased region" description="Basic and acidic residues" evidence="1">
    <location>
        <begin position="437"/>
        <end position="459"/>
    </location>
</feature>
<feature type="region of interest" description="Disordered" evidence="1">
    <location>
        <begin position="1"/>
        <end position="121"/>
    </location>
</feature>
<feature type="transmembrane region" description="Helical" evidence="2">
    <location>
        <begin position="224"/>
        <end position="249"/>
    </location>
</feature>
<dbReference type="EMBL" id="PDND01000220">
    <property type="protein sequence ID" value="PGH29680.1"/>
    <property type="molecule type" value="Genomic_DNA"/>
</dbReference>
<keyword evidence="5" id="KW-1185">Reference proteome</keyword>
<dbReference type="InterPro" id="IPR018767">
    <property type="entry name" value="Brl1/Brr6_dom"/>
</dbReference>
<evidence type="ECO:0000313" key="4">
    <source>
        <dbReference type="EMBL" id="PGH29680.1"/>
    </source>
</evidence>
<feature type="compositionally biased region" description="Pro residues" evidence="1">
    <location>
        <begin position="366"/>
        <end position="378"/>
    </location>
</feature>
<name>A0A2B7Z8C3_9EURO</name>
<feature type="region of interest" description="Disordered" evidence="1">
    <location>
        <begin position="366"/>
        <end position="391"/>
    </location>
</feature>
<feature type="compositionally biased region" description="Polar residues" evidence="1">
    <location>
        <begin position="185"/>
        <end position="198"/>
    </location>
</feature>
<dbReference type="GO" id="GO:0031965">
    <property type="term" value="C:nuclear membrane"/>
    <property type="evidence" value="ECO:0007669"/>
    <property type="project" value="InterPro"/>
</dbReference>
<organism evidence="4 5">
    <name type="scientific">[Emmonsia] crescens</name>
    <dbReference type="NCBI Taxonomy" id="73230"/>
    <lineage>
        <taxon>Eukaryota</taxon>
        <taxon>Fungi</taxon>
        <taxon>Dikarya</taxon>
        <taxon>Ascomycota</taxon>
        <taxon>Pezizomycotina</taxon>
        <taxon>Eurotiomycetes</taxon>
        <taxon>Eurotiomycetidae</taxon>
        <taxon>Onygenales</taxon>
        <taxon>Ajellomycetaceae</taxon>
        <taxon>Emergomyces</taxon>
    </lineage>
</organism>
<dbReference type="GO" id="GO:0055088">
    <property type="term" value="P:lipid homeostasis"/>
    <property type="evidence" value="ECO:0007669"/>
    <property type="project" value="InterPro"/>
</dbReference>
<dbReference type="Proteomes" id="UP000226031">
    <property type="component" value="Unassembled WGS sequence"/>
</dbReference>
<dbReference type="SMART" id="SM01042">
    <property type="entry name" value="Brr6_like_C_C"/>
    <property type="match status" value="1"/>
</dbReference>
<feature type="compositionally biased region" description="Polar residues" evidence="1">
    <location>
        <begin position="98"/>
        <end position="107"/>
    </location>
</feature>
<evidence type="ECO:0000256" key="1">
    <source>
        <dbReference type="SAM" id="MobiDB-lite"/>
    </source>
</evidence>
<dbReference type="InterPro" id="IPR040202">
    <property type="entry name" value="Brl1/Brr6"/>
</dbReference>
<sequence>MDRRTNETPMDFEWQTRAPGNTTSPFYQLALQHQNRTKDKKRPYSLFDSPAKSSTPALREPASQPFLFSQPPASSTTLPRNSPFMTPRHKADVDFSSGAENLSSPENADNDETPEKLGTADRRNSLFNFYGRFAPSPGRGEIPKSKYSNVLVTRVHKKRRRDREIDRKRQRTNDGSDDDVPSRSEGASHSQKPQQNPQGHEVPFFSRLFTFLESHPHIPRILSYYAQFIFNLVLAFITLYIIVSFLLAIRADVDRESEKVSADILADMAVCAKNYMENRCSGEDGRRLPALEAVCENWARCMNRDPAKVGRAKVSAQTLAEIFNGFIEPISFKTMFFFIVSITSCFAVSNLTFSFFRNKSNNPPSPLSHPYMPYPPQPMHQQQSHIPYSSGHPSFGNGHYYESPSSLGFNNDVNPSHRKPSKGQDDWQHRRLAMHSTSEDRDRDHPKTPSPVKRERTFA</sequence>
<dbReference type="AlphaFoldDB" id="A0A2B7Z8C3"/>
<keyword evidence="2" id="KW-0812">Transmembrane</keyword>
<evidence type="ECO:0000256" key="2">
    <source>
        <dbReference type="SAM" id="Phobius"/>
    </source>
</evidence>
<keyword evidence="2" id="KW-0472">Membrane</keyword>
<feature type="domain" description="Brl1/Brr6" evidence="3">
    <location>
        <begin position="222"/>
        <end position="357"/>
    </location>
</feature>
<feature type="region of interest" description="Disordered" evidence="1">
    <location>
        <begin position="406"/>
        <end position="459"/>
    </location>
</feature>
<feature type="compositionally biased region" description="Polar residues" evidence="1">
    <location>
        <begin position="71"/>
        <end position="84"/>
    </location>
</feature>
<gene>
    <name evidence="4" type="ORF">GX50_07565</name>
</gene>
<protein>
    <recommendedName>
        <fullName evidence="3">Brl1/Brr6 domain-containing protein</fullName>
    </recommendedName>
</protein>
<reference evidence="4 5" key="1">
    <citation type="submission" date="2017-10" db="EMBL/GenBank/DDBJ databases">
        <title>Comparative genomics in systemic dimorphic fungi from Ajellomycetaceae.</title>
        <authorList>
            <person name="Munoz J.F."/>
            <person name="Mcewen J.G."/>
            <person name="Clay O.K."/>
            <person name="Cuomo C.A."/>
        </authorList>
    </citation>
    <scope>NUCLEOTIDE SEQUENCE [LARGE SCALE GENOMIC DNA]</scope>
    <source>
        <strain evidence="4 5">UAMH4076</strain>
    </source>
</reference>
<feature type="compositionally biased region" description="Polar residues" evidence="1">
    <location>
        <begin position="18"/>
        <end position="34"/>
    </location>
</feature>
<evidence type="ECO:0000313" key="5">
    <source>
        <dbReference type="Proteomes" id="UP000226031"/>
    </source>
</evidence>
<dbReference type="Pfam" id="PF10104">
    <property type="entry name" value="Brr6_like_C_C"/>
    <property type="match status" value="1"/>
</dbReference>
<feature type="compositionally biased region" description="Basic and acidic residues" evidence="1">
    <location>
        <begin position="162"/>
        <end position="174"/>
    </location>
</feature>
<dbReference type="GO" id="GO:0006998">
    <property type="term" value="P:nuclear envelope organization"/>
    <property type="evidence" value="ECO:0007669"/>
    <property type="project" value="InterPro"/>
</dbReference>
<feature type="region of interest" description="Disordered" evidence="1">
    <location>
        <begin position="153"/>
        <end position="200"/>
    </location>
</feature>
<evidence type="ECO:0000259" key="3">
    <source>
        <dbReference type="SMART" id="SM01042"/>
    </source>
</evidence>
<feature type="transmembrane region" description="Helical" evidence="2">
    <location>
        <begin position="336"/>
        <end position="356"/>
    </location>
</feature>
<dbReference type="PANTHER" id="PTHR28136">
    <property type="entry name" value="NUCLEUS EXPORT PROTEIN BRR6"/>
    <property type="match status" value="1"/>
</dbReference>
<proteinExistence type="predicted"/>
<dbReference type="STRING" id="73230.A0A2B7Z8C3"/>
<accession>A0A2B7Z8C3</accession>
<dbReference type="VEuPathDB" id="FungiDB:EMCG_03894"/>
<dbReference type="PANTHER" id="PTHR28136:SF1">
    <property type="entry name" value="NUCLEUS EXPORT PROTEIN BRL1"/>
    <property type="match status" value="1"/>
</dbReference>
<comment type="caution">
    <text evidence="4">The sequence shown here is derived from an EMBL/GenBank/DDBJ whole genome shotgun (WGS) entry which is preliminary data.</text>
</comment>
<keyword evidence="2" id="KW-1133">Transmembrane helix</keyword>